<dbReference type="PANTHER" id="PTHR43441:SF6">
    <property type="entry name" value="N-ACETYLTRANSFERASE DOMAIN-CONTAINING PROTEIN"/>
    <property type="match status" value="1"/>
</dbReference>
<dbReference type="PANTHER" id="PTHR43441">
    <property type="entry name" value="RIBOSOMAL-PROTEIN-SERINE ACETYLTRANSFERASE"/>
    <property type="match status" value="1"/>
</dbReference>
<sequence>MELKTNRLQLIPITVDLAQMLMKNSLAFYYKYQLPWNKNWPHDGLKALLPIYAEKLESDEDQLGFGPWVMIDIDGEHVVGDIGFKGKPDEEGTIEIGFHVVASERNAGYATEAVDNMCEWAFTQPEVKGIEAQCDKANISSQKVLINNGFTHAGRHRDIFLFKKEKSVHKTEEDSFKEGL</sequence>
<dbReference type="InterPro" id="IPR016181">
    <property type="entry name" value="Acyl_CoA_acyltransferase"/>
</dbReference>
<name>A0A838CQY5_9BACI</name>
<evidence type="ECO:0000313" key="2">
    <source>
        <dbReference type="EMBL" id="MBA2174298.1"/>
    </source>
</evidence>
<dbReference type="Proteomes" id="UP000571017">
    <property type="component" value="Unassembled WGS sequence"/>
</dbReference>
<evidence type="ECO:0000313" key="3">
    <source>
        <dbReference type="Proteomes" id="UP000571017"/>
    </source>
</evidence>
<dbReference type="EMBL" id="JACEFG010000001">
    <property type="protein sequence ID" value="MBA2174298.1"/>
    <property type="molecule type" value="Genomic_DNA"/>
</dbReference>
<dbReference type="AlphaFoldDB" id="A0A838CQY5"/>
<dbReference type="InterPro" id="IPR000182">
    <property type="entry name" value="GNAT_dom"/>
</dbReference>
<comment type="caution">
    <text evidence="2">The sequence shown here is derived from an EMBL/GenBank/DDBJ whole genome shotgun (WGS) entry which is preliminary data.</text>
</comment>
<protein>
    <submittedName>
        <fullName evidence="2">GNAT family N-acetyltransferase</fullName>
    </submittedName>
</protein>
<feature type="domain" description="N-acetyltransferase" evidence="1">
    <location>
        <begin position="13"/>
        <end position="169"/>
    </location>
</feature>
<reference evidence="2 3" key="1">
    <citation type="journal article" date="2004" name="Extremophiles">
        <title>Halobacillus locisalis sp. nov., a halophilic bacterium isolated from a marine solar saltern of the Yellow Sea in Korea.</title>
        <authorList>
            <person name="Yoon J.H."/>
            <person name="Kang K.H."/>
            <person name="Oh T.K."/>
            <person name="Park Y.H."/>
        </authorList>
    </citation>
    <scope>NUCLEOTIDE SEQUENCE [LARGE SCALE GENOMIC DNA]</scope>
    <source>
        <strain evidence="2 3">KCTC 3788</strain>
    </source>
</reference>
<dbReference type="PROSITE" id="PS51186">
    <property type="entry name" value="GNAT"/>
    <property type="match status" value="1"/>
</dbReference>
<dbReference type="GO" id="GO:1990189">
    <property type="term" value="F:protein N-terminal-serine acetyltransferase activity"/>
    <property type="evidence" value="ECO:0007669"/>
    <property type="project" value="TreeGrafter"/>
</dbReference>
<keyword evidence="2" id="KW-0808">Transferase</keyword>
<organism evidence="2 3">
    <name type="scientific">Halobacillus locisalis</name>
    <dbReference type="NCBI Taxonomy" id="220753"/>
    <lineage>
        <taxon>Bacteria</taxon>
        <taxon>Bacillati</taxon>
        <taxon>Bacillota</taxon>
        <taxon>Bacilli</taxon>
        <taxon>Bacillales</taxon>
        <taxon>Bacillaceae</taxon>
        <taxon>Halobacillus</taxon>
    </lineage>
</organism>
<dbReference type="RefSeq" id="WP_181471304.1">
    <property type="nucleotide sequence ID" value="NZ_JACEFG010000001.1"/>
</dbReference>
<dbReference type="Gene3D" id="3.40.630.30">
    <property type="match status" value="1"/>
</dbReference>
<dbReference type="GO" id="GO:0005737">
    <property type="term" value="C:cytoplasm"/>
    <property type="evidence" value="ECO:0007669"/>
    <property type="project" value="TreeGrafter"/>
</dbReference>
<accession>A0A838CQY5</accession>
<keyword evidence="3" id="KW-1185">Reference proteome</keyword>
<dbReference type="Pfam" id="PF13302">
    <property type="entry name" value="Acetyltransf_3"/>
    <property type="match status" value="1"/>
</dbReference>
<dbReference type="GO" id="GO:0008999">
    <property type="term" value="F:protein-N-terminal-alanine acetyltransferase activity"/>
    <property type="evidence" value="ECO:0007669"/>
    <property type="project" value="TreeGrafter"/>
</dbReference>
<proteinExistence type="predicted"/>
<gene>
    <name evidence="2" type="ORF">H0266_05200</name>
</gene>
<dbReference type="InterPro" id="IPR051908">
    <property type="entry name" value="Ribosomal_N-acetyltransferase"/>
</dbReference>
<evidence type="ECO:0000259" key="1">
    <source>
        <dbReference type="PROSITE" id="PS51186"/>
    </source>
</evidence>
<dbReference type="SUPFAM" id="SSF55729">
    <property type="entry name" value="Acyl-CoA N-acyltransferases (Nat)"/>
    <property type="match status" value="1"/>
</dbReference>